<dbReference type="OrthoDB" id="443958at2759"/>
<dbReference type="InterPro" id="IPR000008">
    <property type="entry name" value="C2_dom"/>
</dbReference>
<accession>I7LUR4</accession>
<dbReference type="Pfam" id="PF02342">
    <property type="entry name" value="TerD"/>
    <property type="match status" value="1"/>
</dbReference>
<keyword evidence="1" id="KW-0175">Coiled coil</keyword>
<proteinExistence type="predicted"/>
<dbReference type="Gene3D" id="2.60.60.30">
    <property type="entry name" value="sav2460 like domains"/>
    <property type="match status" value="1"/>
</dbReference>
<evidence type="ECO:0000256" key="1">
    <source>
        <dbReference type="SAM" id="Coils"/>
    </source>
</evidence>
<organism evidence="3 4">
    <name type="scientific">Tetrahymena thermophila (strain SB210)</name>
    <dbReference type="NCBI Taxonomy" id="312017"/>
    <lineage>
        <taxon>Eukaryota</taxon>
        <taxon>Sar</taxon>
        <taxon>Alveolata</taxon>
        <taxon>Ciliophora</taxon>
        <taxon>Intramacronucleata</taxon>
        <taxon>Oligohymenophorea</taxon>
        <taxon>Hymenostomatida</taxon>
        <taxon>Tetrahymenina</taxon>
        <taxon>Tetrahymenidae</taxon>
        <taxon>Tetrahymena</taxon>
    </lineage>
</organism>
<dbReference type="InterPro" id="IPR051324">
    <property type="entry name" value="Stress/Tellurium_Resist"/>
</dbReference>
<name>I7LUR4_TETTS</name>
<protein>
    <submittedName>
        <fullName evidence="3">Bacterial stress protein</fullName>
    </submittedName>
</protein>
<dbReference type="Gene3D" id="2.60.40.150">
    <property type="entry name" value="C2 domain"/>
    <property type="match status" value="1"/>
</dbReference>
<feature type="coiled-coil region" evidence="1">
    <location>
        <begin position="413"/>
        <end position="440"/>
    </location>
</feature>
<reference evidence="4" key="1">
    <citation type="journal article" date="2006" name="PLoS Biol.">
        <title>Macronuclear genome sequence of the ciliate Tetrahymena thermophila, a model eukaryote.</title>
        <authorList>
            <person name="Eisen J.A."/>
            <person name="Coyne R.S."/>
            <person name="Wu M."/>
            <person name="Wu D."/>
            <person name="Thiagarajan M."/>
            <person name="Wortman J.R."/>
            <person name="Badger J.H."/>
            <person name="Ren Q."/>
            <person name="Amedeo P."/>
            <person name="Jones K.M."/>
            <person name="Tallon L.J."/>
            <person name="Delcher A.L."/>
            <person name="Salzberg S.L."/>
            <person name="Silva J.C."/>
            <person name="Haas B.J."/>
            <person name="Majoros W.H."/>
            <person name="Farzad M."/>
            <person name="Carlton J.M."/>
            <person name="Smith R.K. Jr."/>
            <person name="Garg J."/>
            <person name="Pearlman R.E."/>
            <person name="Karrer K.M."/>
            <person name="Sun L."/>
            <person name="Manning G."/>
            <person name="Elde N.C."/>
            <person name="Turkewitz A.P."/>
            <person name="Asai D.J."/>
            <person name="Wilkes D.E."/>
            <person name="Wang Y."/>
            <person name="Cai H."/>
            <person name="Collins K."/>
            <person name="Stewart B.A."/>
            <person name="Lee S.R."/>
            <person name="Wilamowska K."/>
            <person name="Weinberg Z."/>
            <person name="Ruzzo W.L."/>
            <person name="Wloga D."/>
            <person name="Gaertig J."/>
            <person name="Frankel J."/>
            <person name="Tsao C.-C."/>
            <person name="Gorovsky M.A."/>
            <person name="Keeling P.J."/>
            <person name="Waller R.F."/>
            <person name="Patron N.J."/>
            <person name="Cherry J.M."/>
            <person name="Stover N.A."/>
            <person name="Krieger C.J."/>
            <person name="del Toro C."/>
            <person name="Ryder H.F."/>
            <person name="Williamson S.C."/>
            <person name="Barbeau R.A."/>
            <person name="Hamilton E.P."/>
            <person name="Orias E."/>
        </authorList>
    </citation>
    <scope>NUCLEOTIDE SEQUENCE [LARGE SCALE GENOMIC DNA]</scope>
    <source>
        <strain evidence="4">SB210</strain>
    </source>
</reference>
<dbReference type="Pfam" id="PF00168">
    <property type="entry name" value="C2"/>
    <property type="match status" value="1"/>
</dbReference>
<dbReference type="GeneID" id="7822654"/>
<dbReference type="CDD" id="cd00030">
    <property type="entry name" value="C2"/>
    <property type="match status" value="1"/>
</dbReference>
<evidence type="ECO:0000313" key="4">
    <source>
        <dbReference type="Proteomes" id="UP000009168"/>
    </source>
</evidence>
<dbReference type="EMBL" id="GG662703">
    <property type="protein sequence ID" value="EAR95748.2"/>
    <property type="molecule type" value="Genomic_DNA"/>
</dbReference>
<dbReference type="CDD" id="cd06974">
    <property type="entry name" value="TerD_like"/>
    <property type="match status" value="1"/>
</dbReference>
<dbReference type="InterPro" id="IPR003325">
    <property type="entry name" value="TerD"/>
</dbReference>
<dbReference type="RefSeq" id="XP_001015993.2">
    <property type="nucleotide sequence ID" value="XM_001015993.2"/>
</dbReference>
<dbReference type="InParanoid" id="I7LUR4"/>
<gene>
    <name evidence="3" type="ORF">TTHERM_00274530</name>
</gene>
<sequence>MEQYQNKNSQALKLNSYEVRLQWSCNDSQDYLHVDLHLWSLILDDLSQIVGWVDQRQKSSTLLDVKFSENQRETIEEKQNQMLKINLSDCQYGIKYLAIMPYSTQPLSLYKLKTAFLEVLENNKPILKINLWEEEQFFCYLSCIFSKQYDGTWILYQTKVLDIFGKIFLECEQIVKQGLLQCGFDYGLFQEAQKWSGKKTFNLKNDDFLVIPNTILNSEVIFDLGWDTRCEKDSSIIAFDQEGNMIENIYSTKVNSEIQSNVLHGDNQTAIGDSEDEVITINFKQVDQRVDTIWFVITIYSKGMNFSDVSGTYFRLVDKKTNKEFCRYNLSEKSSNYSTHNGCIMACIKRYQKNVWAIQPKGFLTQGQRFSSEVAPIIKNILSGNLSEIVIINEGENQLKTENQQVEKQMIPQQQLQQSLKAYENNITIIEDSEMEQQQEEKSQIQYQLLLQNEYESNNKIFLVSQMSLLLQNQKNMNPYITVSLNQKQVLKTIVKKNELNPNWSEKIQLTLKEGDILNFKVHSNKKFYFDTFLGQSKIIITKDILDKNNEQNYEYQLMDSQNNLNSNYQIQIKFKLQSIQQQSQQC</sequence>
<keyword evidence="4" id="KW-1185">Reference proteome</keyword>
<dbReference type="PANTHER" id="PTHR32097:SF17">
    <property type="entry name" value="CAMP-BINDING PROTEIN 1-RELATED"/>
    <property type="match status" value="1"/>
</dbReference>
<feature type="domain" description="C2" evidence="2">
    <location>
        <begin position="439"/>
        <end position="556"/>
    </location>
</feature>
<dbReference type="AlphaFoldDB" id="I7LUR4"/>
<dbReference type="SUPFAM" id="SSF49562">
    <property type="entry name" value="C2 domain (Calcium/lipid-binding domain, CaLB)"/>
    <property type="match status" value="1"/>
</dbReference>
<dbReference type="PANTHER" id="PTHR32097">
    <property type="entry name" value="CAMP-BINDING PROTEIN 1-RELATED"/>
    <property type="match status" value="1"/>
</dbReference>
<dbReference type="InterPro" id="IPR035892">
    <property type="entry name" value="C2_domain_sf"/>
</dbReference>
<dbReference type="SMART" id="SM00239">
    <property type="entry name" value="C2"/>
    <property type="match status" value="1"/>
</dbReference>
<dbReference type="PROSITE" id="PS50004">
    <property type="entry name" value="C2"/>
    <property type="match status" value="1"/>
</dbReference>
<evidence type="ECO:0000259" key="2">
    <source>
        <dbReference type="PROSITE" id="PS50004"/>
    </source>
</evidence>
<dbReference type="KEGG" id="tet:TTHERM_00274530"/>
<evidence type="ECO:0000313" key="3">
    <source>
        <dbReference type="EMBL" id="EAR95748.2"/>
    </source>
</evidence>
<dbReference type="Proteomes" id="UP000009168">
    <property type="component" value="Unassembled WGS sequence"/>
</dbReference>
<dbReference type="STRING" id="312017.I7LUR4"/>